<dbReference type="Proteomes" id="UP000320773">
    <property type="component" value="Unassembled WGS sequence"/>
</dbReference>
<accession>A0A543G2L2</accession>
<evidence type="ECO:0000313" key="3">
    <source>
        <dbReference type="Proteomes" id="UP000320773"/>
    </source>
</evidence>
<dbReference type="AlphaFoldDB" id="A0A543G2L2"/>
<sequence>MKKLLLGLIATFMLSTSALADNCLLMWKDASGRWHTVQVPCENIKVIKVA</sequence>
<keyword evidence="1" id="KW-0732">Signal</keyword>
<feature type="chain" id="PRO_5021980245" evidence="1">
    <location>
        <begin position="21"/>
        <end position="50"/>
    </location>
</feature>
<dbReference type="EMBL" id="VFPJ01000001">
    <property type="protein sequence ID" value="TQM40275.1"/>
    <property type="molecule type" value="Genomic_DNA"/>
</dbReference>
<name>A0A543G2L2_9FLAO</name>
<evidence type="ECO:0000313" key="2">
    <source>
        <dbReference type="EMBL" id="TQM40275.1"/>
    </source>
</evidence>
<gene>
    <name evidence="2" type="ORF">BC670_1153</name>
</gene>
<reference evidence="2 3" key="1">
    <citation type="submission" date="2019-06" db="EMBL/GenBank/DDBJ databases">
        <title>Genomic Encyclopedia of Archaeal and Bacterial Type Strains, Phase II (KMG-II): from individual species to whole genera.</title>
        <authorList>
            <person name="Goeker M."/>
        </authorList>
    </citation>
    <scope>NUCLEOTIDE SEQUENCE [LARGE SCALE GENOMIC DNA]</scope>
    <source>
        <strain evidence="2 3">DSM 24789</strain>
    </source>
</reference>
<organism evidence="2 3">
    <name type="scientific">Flavobacterium branchiophilum</name>
    <dbReference type="NCBI Taxonomy" id="55197"/>
    <lineage>
        <taxon>Bacteria</taxon>
        <taxon>Pseudomonadati</taxon>
        <taxon>Bacteroidota</taxon>
        <taxon>Flavobacteriia</taxon>
        <taxon>Flavobacteriales</taxon>
        <taxon>Flavobacteriaceae</taxon>
        <taxon>Flavobacterium</taxon>
    </lineage>
</organism>
<comment type="caution">
    <text evidence="2">The sequence shown here is derived from an EMBL/GenBank/DDBJ whole genome shotgun (WGS) entry which is preliminary data.</text>
</comment>
<protein>
    <submittedName>
        <fullName evidence="2">Uncharacterized protein</fullName>
    </submittedName>
</protein>
<dbReference type="RefSeq" id="WP_165766287.1">
    <property type="nucleotide sequence ID" value="NZ_VFPJ01000001.1"/>
</dbReference>
<evidence type="ECO:0000256" key="1">
    <source>
        <dbReference type="SAM" id="SignalP"/>
    </source>
</evidence>
<feature type="signal peptide" evidence="1">
    <location>
        <begin position="1"/>
        <end position="20"/>
    </location>
</feature>
<proteinExistence type="predicted"/>